<accession>C8PN69</accession>
<feature type="transmembrane region" description="Helical" evidence="1">
    <location>
        <begin position="7"/>
        <end position="26"/>
    </location>
</feature>
<keyword evidence="1" id="KW-1133">Transmembrane helix</keyword>
<reference evidence="3 4" key="1">
    <citation type="submission" date="2009-07" db="EMBL/GenBank/DDBJ databases">
        <authorList>
            <person name="Madupu R."/>
            <person name="Sebastian Y."/>
            <person name="Durkin A.S."/>
            <person name="Torralba M."/>
            <person name="Methe B."/>
            <person name="Sutton G.G."/>
            <person name="Strausberg R.L."/>
            <person name="Nelson K.E."/>
        </authorList>
    </citation>
    <scope>NUCLEOTIDE SEQUENCE [LARGE SCALE GENOMIC DNA]</scope>
    <source>
        <strain evidence="3 4">ATCC 35580</strain>
    </source>
</reference>
<dbReference type="InterPro" id="IPR007621">
    <property type="entry name" value="TPM_dom"/>
</dbReference>
<feature type="transmembrane region" description="Helical" evidence="1">
    <location>
        <begin position="186"/>
        <end position="213"/>
    </location>
</feature>
<proteinExistence type="predicted"/>
<evidence type="ECO:0000313" key="3">
    <source>
        <dbReference type="EMBL" id="EEV21212.1"/>
    </source>
</evidence>
<protein>
    <recommendedName>
        <fullName evidence="2">TPM domain-containing protein</fullName>
    </recommendedName>
</protein>
<dbReference type="EMBL" id="ACYH01000012">
    <property type="protein sequence ID" value="EEV21212.1"/>
    <property type="molecule type" value="Genomic_DNA"/>
</dbReference>
<sequence>MKFSHHPVRFIVIVYICLHSAFLFALDVPPLNGPVNDYARMFTASETQELNTYLYNIDRNSDLQIAVLTIPSLEGESLEDYSIRVAEKWQIGQKGKDSGIILVIAAQDRKLRIEVGYGLEDRITDAQSSRIIRSVIAPQFKKQEYGKGVLMGVKNLAGLALQDESLISESVKESDDQEEDSIPLPLIIFLVIILLFGSRFMPGGLLWPLFLLLSGRRGGYSSRGGGRFGDGFSGGSFGGGGFSGGGGSFGGGGSSGSW</sequence>
<name>C8PN69_9SPIR</name>
<keyword evidence="1" id="KW-0472">Membrane</keyword>
<evidence type="ECO:0000313" key="4">
    <source>
        <dbReference type="Proteomes" id="UP000004509"/>
    </source>
</evidence>
<evidence type="ECO:0000256" key="1">
    <source>
        <dbReference type="SAM" id="Phobius"/>
    </source>
</evidence>
<dbReference type="OrthoDB" id="9810918at2"/>
<dbReference type="Pfam" id="PF04536">
    <property type="entry name" value="TPM_phosphatase"/>
    <property type="match status" value="1"/>
</dbReference>
<feature type="domain" description="TPM" evidence="2">
    <location>
        <begin position="35"/>
        <end position="157"/>
    </location>
</feature>
<dbReference type="STRING" id="596324.TREVI0001_1574"/>
<dbReference type="RefSeq" id="WP_006187983.1">
    <property type="nucleotide sequence ID" value="NZ_ACYH01000012.1"/>
</dbReference>
<dbReference type="Gene3D" id="3.10.310.50">
    <property type="match status" value="1"/>
</dbReference>
<comment type="caution">
    <text evidence="3">The sequence shown here is derived from an EMBL/GenBank/DDBJ whole genome shotgun (WGS) entry which is preliminary data.</text>
</comment>
<gene>
    <name evidence="3" type="ORF">TREVI0001_1574</name>
</gene>
<organism evidence="3 4">
    <name type="scientific">Treponema vincentii ATCC 35580</name>
    <dbReference type="NCBI Taxonomy" id="596324"/>
    <lineage>
        <taxon>Bacteria</taxon>
        <taxon>Pseudomonadati</taxon>
        <taxon>Spirochaetota</taxon>
        <taxon>Spirochaetia</taxon>
        <taxon>Spirochaetales</taxon>
        <taxon>Treponemataceae</taxon>
        <taxon>Treponema</taxon>
    </lineage>
</organism>
<evidence type="ECO:0000259" key="2">
    <source>
        <dbReference type="Pfam" id="PF04536"/>
    </source>
</evidence>
<dbReference type="PANTHER" id="PTHR30373:SF2">
    <property type="entry name" value="UPF0603 PROTEIN YGCG"/>
    <property type="match status" value="1"/>
</dbReference>
<dbReference type="eggNOG" id="COG1512">
    <property type="taxonomic scope" value="Bacteria"/>
</dbReference>
<dbReference type="PANTHER" id="PTHR30373">
    <property type="entry name" value="UPF0603 PROTEIN YGCG"/>
    <property type="match status" value="1"/>
</dbReference>
<dbReference type="Proteomes" id="UP000004509">
    <property type="component" value="Unassembled WGS sequence"/>
</dbReference>
<dbReference type="AlphaFoldDB" id="C8PN69"/>
<keyword evidence="1" id="KW-0812">Transmembrane</keyword>